<dbReference type="Proteomes" id="UP001458880">
    <property type="component" value="Unassembled WGS sequence"/>
</dbReference>
<evidence type="ECO:0000256" key="12">
    <source>
        <dbReference type="ARBA" id="ARBA00040645"/>
    </source>
</evidence>
<evidence type="ECO:0000256" key="7">
    <source>
        <dbReference type="ARBA" id="ARBA00022989"/>
    </source>
</evidence>
<keyword evidence="6" id="KW-0552">Olfaction</keyword>
<evidence type="ECO:0000256" key="11">
    <source>
        <dbReference type="ARBA" id="ARBA00023180"/>
    </source>
</evidence>
<dbReference type="Pfam" id="PF01130">
    <property type="entry name" value="CD36"/>
    <property type="match status" value="2"/>
</dbReference>
<evidence type="ECO:0000256" key="6">
    <source>
        <dbReference type="ARBA" id="ARBA00022725"/>
    </source>
</evidence>
<evidence type="ECO:0000256" key="4">
    <source>
        <dbReference type="ARBA" id="ARBA00022606"/>
    </source>
</evidence>
<dbReference type="GO" id="GO:0005886">
    <property type="term" value="C:plasma membrane"/>
    <property type="evidence" value="ECO:0007669"/>
    <property type="project" value="UniProtKB-SubCell"/>
</dbReference>
<keyword evidence="3" id="KW-1003">Cell membrane</keyword>
<comment type="subcellular location">
    <subcellularLocation>
        <location evidence="1">Cell membrane</location>
    </subcellularLocation>
</comment>
<dbReference type="GO" id="GO:0005044">
    <property type="term" value="F:scavenger receptor activity"/>
    <property type="evidence" value="ECO:0007669"/>
    <property type="project" value="TreeGrafter"/>
</dbReference>
<dbReference type="PANTHER" id="PTHR11923">
    <property type="entry name" value="SCAVENGER RECEPTOR CLASS B TYPE-1 SR-B1"/>
    <property type="match status" value="1"/>
</dbReference>
<evidence type="ECO:0000313" key="15">
    <source>
        <dbReference type="Proteomes" id="UP001458880"/>
    </source>
</evidence>
<evidence type="ECO:0000256" key="3">
    <source>
        <dbReference type="ARBA" id="ARBA00022475"/>
    </source>
</evidence>
<protein>
    <recommendedName>
        <fullName evidence="12">Sensory neuron membrane protein 2</fullName>
    </recommendedName>
</protein>
<dbReference type="InterPro" id="IPR002159">
    <property type="entry name" value="CD36_fam"/>
</dbReference>
<dbReference type="PRINTS" id="PR01609">
    <property type="entry name" value="CD36FAMILY"/>
</dbReference>
<evidence type="ECO:0000256" key="10">
    <source>
        <dbReference type="ARBA" id="ARBA00023170"/>
    </source>
</evidence>
<dbReference type="GO" id="GO:0007608">
    <property type="term" value="P:sensory perception of smell"/>
    <property type="evidence" value="ECO:0007669"/>
    <property type="project" value="UniProtKB-KW"/>
</dbReference>
<evidence type="ECO:0000256" key="2">
    <source>
        <dbReference type="ARBA" id="ARBA00010532"/>
    </source>
</evidence>
<keyword evidence="10" id="KW-0675">Receptor</keyword>
<evidence type="ECO:0000256" key="13">
    <source>
        <dbReference type="SAM" id="Phobius"/>
    </source>
</evidence>
<organism evidence="14 15">
    <name type="scientific">Popillia japonica</name>
    <name type="common">Japanese beetle</name>
    <dbReference type="NCBI Taxonomy" id="7064"/>
    <lineage>
        <taxon>Eukaryota</taxon>
        <taxon>Metazoa</taxon>
        <taxon>Ecdysozoa</taxon>
        <taxon>Arthropoda</taxon>
        <taxon>Hexapoda</taxon>
        <taxon>Insecta</taxon>
        <taxon>Pterygota</taxon>
        <taxon>Neoptera</taxon>
        <taxon>Endopterygota</taxon>
        <taxon>Coleoptera</taxon>
        <taxon>Polyphaga</taxon>
        <taxon>Scarabaeiformia</taxon>
        <taxon>Scarabaeidae</taxon>
        <taxon>Rutelinae</taxon>
        <taxon>Popillia</taxon>
    </lineage>
</organism>
<gene>
    <name evidence="14" type="ORF">QE152_g12580</name>
</gene>
<keyword evidence="7 13" id="KW-1133">Transmembrane helix</keyword>
<dbReference type="GO" id="GO:0005737">
    <property type="term" value="C:cytoplasm"/>
    <property type="evidence" value="ECO:0007669"/>
    <property type="project" value="TreeGrafter"/>
</dbReference>
<sequence>MSTSGKVIPIVILALGIVGVVLFVLGFVFGFSSALDGVINSQIESSVRLERGTDQFNRWEELPFPLHFKVYAFHVVNPDAILEGARPIVQEVGPFVYNQYRRKENIQYDRLTDTYTYTQRQVYEFNEELSAFSEDTTITVLNIALQGVFLTINETVAVLVNEYWRDMFGGDGYFLNIPAKSLFFEGYQFCETTNLDVPSIICRMMREAVEDSKTITYDDTYTYTQRQVYEFNEELSAFSEDTTITVLNIALQGVFLTINETVAVLVNEYWRDMFGGDGYFLNIPAKSLFFEGYQFCETTNLDVPSIICRMMREAVEDSKTITYDGERYRFSFFGHKNNSDDGFYNVSGGNLDINTLGAIRSWEYTQELQAWDGENSPCNRIRGRDSSIYPPFNNDSSNFDIFNTDICRIVNLKTTGNTTYEDIEAIVATLGIDEMANDGDKSCYCIKKTLDINAEAECLPKGFADMQSCLAAPILASFPHMLWADTSYSSTVLGLLPNPDKHQTFVALEPNTGTPLQGAKRLQFNTICRPITNLDITQSLNRSVFPVIWVEEGFNLPEEQVQQIKDDYFSRLRMLDNVSYALIGVGAALMVICMLYFIYFTYKKFCNK</sequence>
<reference evidence="14 15" key="1">
    <citation type="journal article" date="2024" name="BMC Genomics">
        <title>De novo assembly and annotation of Popillia japonica's genome with initial clues to its potential as an invasive pest.</title>
        <authorList>
            <person name="Cucini C."/>
            <person name="Boschi S."/>
            <person name="Funari R."/>
            <person name="Cardaioli E."/>
            <person name="Iannotti N."/>
            <person name="Marturano G."/>
            <person name="Paoli F."/>
            <person name="Bruttini M."/>
            <person name="Carapelli A."/>
            <person name="Frati F."/>
            <person name="Nardi F."/>
        </authorList>
    </citation>
    <scope>NUCLEOTIDE SEQUENCE [LARGE SCALE GENOMIC DNA]</scope>
    <source>
        <strain evidence="14">DMR45628</strain>
    </source>
</reference>
<name>A0AAW1LQH7_POPJA</name>
<dbReference type="EMBL" id="JASPKY010000115">
    <property type="protein sequence ID" value="KAK9736318.1"/>
    <property type="molecule type" value="Genomic_DNA"/>
</dbReference>
<evidence type="ECO:0000256" key="1">
    <source>
        <dbReference type="ARBA" id="ARBA00004236"/>
    </source>
</evidence>
<feature type="transmembrane region" description="Helical" evidence="13">
    <location>
        <begin position="580"/>
        <end position="602"/>
    </location>
</feature>
<dbReference type="PANTHER" id="PTHR11923:SF109">
    <property type="entry name" value="SENSORY NEURON MEMBRANE PROTEIN 2"/>
    <property type="match status" value="1"/>
</dbReference>
<keyword evidence="8 13" id="KW-0472">Membrane</keyword>
<dbReference type="AlphaFoldDB" id="A0AAW1LQH7"/>
<keyword evidence="15" id="KW-1185">Reference proteome</keyword>
<proteinExistence type="inferred from homology"/>
<keyword evidence="9" id="KW-1015">Disulfide bond</keyword>
<keyword evidence="4" id="KW-0716">Sensory transduction</keyword>
<evidence type="ECO:0000256" key="5">
    <source>
        <dbReference type="ARBA" id="ARBA00022692"/>
    </source>
</evidence>
<accession>A0AAW1LQH7</accession>
<keyword evidence="5 13" id="KW-0812">Transmembrane</keyword>
<keyword evidence="11" id="KW-0325">Glycoprotein</keyword>
<evidence type="ECO:0000256" key="8">
    <source>
        <dbReference type="ARBA" id="ARBA00023136"/>
    </source>
</evidence>
<evidence type="ECO:0000313" key="14">
    <source>
        <dbReference type="EMBL" id="KAK9736318.1"/>
    </source>
</evidence>
<comment type="similarity">
    <text evidence="2">Belongs to the CD36 family.</text>
</comment>
<feature type="transmembrane region" description="Helical" evidence="13">
    <location>
        <begin position="7"/>
        <end position="31"/>
    </location>
</feature>
<comment type="caution">
    <text evidence="14">The sequence shown here is derived from an EMBL/GenBank/DDBJ whole genome shotgun (WGS) entry which is preliminary data.</text>
</comment>
<evidence type="ECO:0000256" key="9">
    <source>
        <dbReference type="ARBA" id="ARBA00023157"/>
    </source>
</evidence>